<organism evidence="3 4">
    <name type="scientific">Rugosibacter aromaticivorans</name>
    <dbReference type="NCBI Taxonomy" id="1565605"/>
    <lineage>
        <taxon>Bacteria</taxon>
        <taxon>Pseudomonadati</taxon>
        <taxon>Pseudomonadota</taxon>
        <taxon>Betaproteobacteria</taxon>
        <taxon>Nitrosomonadales</taxon>
        <taxon>Sterolibacteriaceae</taxon>
        <taxon>Rugosibacter</taxon>
    </lineage>
</organism>
<dbReference type="SUPFAM" id="SSF89919">
    <property type="entry name" value="Ribosome-binding factor A, RbfA"/>
    <property type="match status" value="1"/>
</dbReference>
<comment type="subcellular location">
    <subcellularLocation>
        <location evidence="2">Cytoplasm</location>
    </subcellularLocation>
</comment>
<keyword evidence="1 2" id="KW-0690">Ribosome biogenesis</keyword>
<dbReference type="GO" id="GO:0043024">
    <property type="term" value="F:ribosomal small subunit binding"/>
    <property type="evidence" value="ECO:0007669"/>
    <property type="project" value="TreeGrafter"/>
</dbReference>
<comment type="similarity">
    <text evidence="2">Belongs to the RbfA family.</text>
</comment>
<evidence type="ECO:0000313" key="4">
    <source>
        <dbReference type="Proteomes" id="UP000061603"/>
    </source>
</evidence>
<dbReference type="InterPro" id="IPR023799">
    <property type="entry name" value="RbfA_dom_sf"/>
</dbReference>
<dbReference type="InterPro" id="IPR015946">
    <property type="entry name" value="KH_dom-like_a/b"/>
</dbReference>
<dbReference type="AlphaFoldDB" id="A0A0C5J3W1"/>
<dbReference type="PATRIC" id="fig|1565605.3.peg.2441"/>
<evidence type="ECO:0000256" key="1">
    <source>
        <dbReference type="ARBA" id="ARBA00022517"/>
    </source>
</evidence>
<dbReference type="PANTHER" id="PTHR33515">
    <property type="entry name" value="RIBOSOME-BINDING FACTOR A, CHLOROPLASTIC-RELATED"/>
    <property type="match status" value="1"/>
</dbReference>
<dbReference type="KEGG" id="rbu:PG1C_11485"/>
<evidence type="ECO:0000313" key="3">
    <source>
        <dbReference type="EMBL" id="AJP49627.1"/>
    </source>
</evidence>
<dbReference type="EMBL" id="CP010554">
    <property type="protein sequence ID" value="AJP49627.1"/>
    <property type="molecule type" value="Genomic_DNA"/>
</dbReference>
<dbReference type="Gene3D" id="3.30.300.20">
    <property type="match status" value="1"/>
</dbReference>
<dbReference type="GO" id="GO:0005829">
    <property type="term" value="C:cytosol"/>
    <property type="evidence" value="ECO:0007669"/>
    <property type="project" value="TreeGrafter"/>
</dbReference>
<gene>
    <name evidence="2" type="primary">rbfA</name>
    <name evidence="3" type="ORF">PG1C_11485</name>
</gene>
<dbReference type="InterPro" id="IPR000238">
    <property type="entry name" value="RbfA"/>
</dbReference>
<dbReference type="HOGENOM" id="CLU_089475_5_0_4"/>
<comment type="subunit">
    <text evidence="2">Monomer. Binds 30S ribosomal subunits, but not 50S ribosomal subunits or 70S ribosomes.</text>
</comment>
<protein>
    <recommendedName>
        <fullName evidence="2">Ribosome-binding factor A</fullName>
    </recommendedName>
</protein>
<evidence type="ECO:0000256" key="2">
    <source>
        <dbReference type="HAMAP-Rule" id="MF_00003"/>
    </source>
</evidence>
<dbReference type="HAMAP" id="MF_00003">
    <property type="entry name" value="RbfA"/>
    <property type="match status" value="1"/>
</dbReference>
<name>A0A0C5J3W1_9PROT</name>
<proteinExistence type="inferred from homology"/>
<reference evidence="3 4" key="1">
    <citation type="journal article" date="2015" name="Genome Announc.">
        <title>Complete Genome Sequence of a Novel Bacterium within the Family Rhodocyclaceae That Degrades Polycyclic Aromatic Hydrocarbons.</title>
        <authorList>
            <person name="Singleton D.R."/>
            <person name="Dickey A.N."/>
            <person name="Scholl E.H."/>
            <person name="Wright F.A."/>
            <person name="Aitken M.D."/>
        </authorList>
    </citation>
    <scope>NUCLEOTIDE SEQUENCE [LARGE SCALE GENOMIC DNA]</scope>
    <source>
        <strain evidence="4">PG1-Ca6</strain>
    </source>
</reference>
<dbReference type="NCBIfam" id="TIGR00082">
    <property type="entry name" value="rbfA"/>
    <property type="match status" value="1"/>
</dbReference>
<comment type="function">
    <text evidence="2">One of several proteins that assist in the late maturation steps of the functional core of the 30S ribosomal subunit. Associates with free 30S ribosomal subunits (but not with 30S subunits that are part of 70S ribosomes or polysomes). Required for efficient processing of 16S rRNA. May interact with the 5'-terminal helix region of 16S rRNA.</text>
</comment>
<dbReference type="PANTHER" id="PTHR33515:SF1">
    <property type="entry name" value="RIBOSOME-BINDING FACTOR A, CHLOROPLASTIC-RELATED"/>
    <property type="match status" value="1"/>
</dbReference>
<keyword evidence="2" id="KW-0963">Cytoplasm</keyword>
<accession>A0A0C5J3W1</accession>
<dbReference type="Pfam" id="PF02033">
    <property type="entry name" value="RBFA"/>
    <property type="match status" value="1"/>
</dbReference>
<sequence length="127" mass="14442">MQRGFARSDRVAEQLRRELADLLRFHLKDPRIASLLTLVTVTDVEVTVDYAHAKVFYTSLADAESNSVLAEGLKRSAGFLRRELGRRLRIHQIPELHFVYDASVERGTYLSGLIDEAVKSDKKLDND</sequence>
<dbReference type="Proteomes" id="UP000061603">
    <property type="component" value="Chromosome"/>
</dbReference>
<keyword evidence="4" id="KW-1185">Reference proteome</keyword>
<dbReference type="STRING" id="1565605.PG1C_11485"/>
<dbReference type="GO" id="GO:0030490">
    <property type="term" value="P:maturation of SSU-rRNA"/>
    <property type="evidence" value="ECO:0007669"/>
    <property type="project" value="UniProtKB-UniRule"/>
</dbReference>